<organism evidence="1 2">
    <name type="scientific">Helianthus annuus</name>
    <name type="common">Common sunflower</name>
    <dbReference type="NCBI Taxonomy" id="4232"/>
    <lineage>
        <taxon>Eukaryota</taxon>
        <taxon>Viridiplantae</taxon>
        <taxon>Streptophyta</taxon>
        <taxon>Embryophyta</taxon>
        <taxon>Tracheophyta</taxon>
        <taxon>Spermatophyta</taxon>
        <taxon>Magnoliopsida</taxon>
        <taxon>eudicotyledons</taxon>
        <taxon>Gunneridae</taxon>
        <taxon>Pentapetalae</taxon>
        <taxon>asterids</taxon>
        <taxon>campanulids</taxon>
        <taxon>Asterales</taxon>
        <taxon>Asteraceae</taxon>
        <taxon>Asteroideae</taxon>
        <taxon>Heliantheae alliance</taxon>
        <taxon>Heliantheae</taxon>
        <taxon>Helianthus</taxon>
    </lineage>
</organism>
<dbReference type="EMBL" id="MNCJ02000320">
    <property type="protein sequence ID" value="KAF5805388.1"/>
    <property type="molecule type" value="Genomic_DNA"/>
</dbReference>
<dbReference type="Gramene" id="mRNA:HanXRQr2_Chr05g0208721">
    <property type="protein sequence ID" value="CDS:HanXRQr2_Chr05g0208721.1"/>
    <property type="gene ID" value="HanXRQr2_Chr05g0208721"/>
</dbReference>
<evidence type="ECO:0000313" key="1">
    <source>
        <dbReference type="EMBL" id="KAF5805388.1"/>
    </source>
</evidence>
<accession>A0A9K3NN68</accession>
<keyword evidence="2" id="KW-1185">Reference proteome</keyword>
<sequence length="49" mass="5408">MKSIGQTWFPLIPVILPQTLTCTTRPSCIITKPTCTNRPSRLTGPLVPK</sequence>
<protein>
    <submittedName>
        <fullName evidence="1">Uncharacterized protein</fullName>
    </submittedName>
</protein>
<gene>
    <name evidence="1" type="ORF">HanXRQr2_Chr05g0208721</name>
</gene>
<proteinExistence type="predicted"/>
<name>A0A9K3NN68_HELAN</name>
<comment type="caution">
    <text evidence="1">The sequence shown here is derived from an EMBL/GenBank/DDBJ whole genome shotgun (WGS) entry which is preliminary data.</text>
</comment>
<dbReference type="AlphaFoldDB" id="A0A9K3NN68"/>
<dbReference type="Proteomes" id="UP000215914">
    <property type="component" value="Unassembled WGS sequence"/>
</dbReference>
<reference evidence="1" key="2">
    <citation type="submission" date="2020-06" db="EMBL/GenBank/DDBJ databases">
        <title>Helianthus annuus Genome sequencing and assembly Release 2.</title>
        <authorList>
            <person name="Gouzy J."/>
            <person name="Langlade N."/>
            <person name="Munos S."/>
        </authorList>
    </citation>
    <scope>NUCLEOTIDE SEQUENCE</scope>
    <source>
        <tissue evidence="1">Leaves</tissue>
    </source>
</reference>
<evidence type="ECO:0000313" key="2">
    <source>
        <dbReference type="Proteomes" id="UP000215914"/>
    </source>
</evidence>
<reference evidence="1" key="1">
    <citation type="journal article" date="2017" name="Nature">
        <title>The sunflower genome provides insights into oil metabolism, flowering and Asterid evolution.</title>
        <authorList>
            <person name="Badouin H."/>
            <person name="Gouzy J."/>
            <person name="Grassa C.J."/>
            <person name="Murat F."/>
            <person name="Staton S.E."/>
            <person name="Cottret L."/>
            <person name="Lelandais-Briere C."/>
            <person name="Owens G.L."/>
            <person name="Carrere S."/>
            <person name="Mayjonade B."/>
            <person name="Legrand L."/>
            <person name="Gill N."/>
            <person name="Kane N.C."/>
            <person name="Bowers J.E."/>
            <person name="Hubner S."/>
            <person name="Bellec A."/>
            <person name="Berard A."/>
            <person name="Berges H."/>
            <person name="Blanchet N."/>
            <person name="Boniface M.C."/>
            <person name="Brunel D."/>
            <person name="Catrice O."/>
            <person name="Chaidir N."/>
            <person name="Claudel C."/>
            <person name="Donnadieu C."/>
            <person name="Faraut T."/>
            <person name="Fievet G."/>
            <person name="Helmstetter N."/>
            <person name="King M."/>
            <person name="Knapp S.J."/>
            <person name="Lai Z."/>
            <person name="Le Paslier M.C."/>
            <person name="Lippi Y."/>
            <person name="Lorenzon L."/>
            <person name="Mandel J.R."/>
            <person name="Marage G."/>
            <person name="Marchand G."/>
            <person name="Marquand E."/>
            <person name="Bret-Mestries E."/>
            <person name="Morien E."/>
            <person name="Nambeesan S."/>
            <person name="Nguyen T."/>
            <person name="Pegot-Espagnet P."/>
            <person name="Pouilly N."/>
            <person name="Raftis F."/>
            <person name="Sallet E."/>
            <person name="Schiex T."/>
            <person name="Thomas J."/>
            <person name="Vandecasteele C."/>
            <person name="Vares D."/>
            <person name="Vear F."/>
            <person name="Vautrin S."/>
            <person name="Crespi M."/>
            <person name="Mangin B."/>
            <person name="Burke J.M."/>
            <person name="Salse J."/>
            <person name="Munos S."/>
            <person name="Vincourt P."/>
            <person name="Rieseberg L.H."/>
            <person name="Langlade N.B."/>
        </authorList>
    </citation>
    <scope>NUCLEOTIDE SEQUENCE</scope>
    <source>
        <tissue evidence="1">Leaves</tissue>
    </source>
</reference>